<evidence type="ECO:0000256" key="6">
    <source>
        <dbReference type="ARBA" id="ARBA00023014"/>
    </source>
</evidence>
<keyword evidence="9" id="KW-1185">Reference proteome</keyword>
<dbReference type="Gene3D" id="3.20.20.70">
    <property type="entry name" value="Aldolase class I"/>
    <property type="match status" value="1"/>
</dbReference>
<evidence type="ECO:0000259" key="7">
    <source>
        <dbReference type="PROSITE" id="PS51918"/>
    </source>
</evidence>
<dbReference type="SUPFAM" id="SSF102114">
    <property type="entry name" value="Radical SAM enzymes"/>
    <property type="match status" value="1"/>
</dbReference>
<dbReference type="InterPro" id="IPR007197">
    <property type="entry name" value="rSAM"/>
</dbReference>
<dbReference type="Proteomes" id="UP000321408">
    <property type="component" value="Chromosome"/>
</dbReference>
<dbReference type="GeneID" id="41329338"/>
<dbReference type="InterPro" id="IPR013785">
    <property type="entry name" value="Aldolase_TIM"/>
</dbReference>
<dbReference type="SFLD" id="SFLDS00029">
    <property type="entry name" value="Radical_SAM"/>
    <property type="match status" value="1"/>
</dbReference>
<keyword evidence="4" id="KW-0479">Metal-binding</keyword>
<reference evidence="8 9" key="1">
    <citation type="journal article" date="2020" name="Nature">
        <title>Isolation of an archaeon at the prokaryote-eukaryote interface.</title>
        <authorList>
            <person name="Imachi H."/>
            <person name="Nobu M.K."/>
            <person name="Nakahara N."/>
            <person name="Morono Y."/>
            <person name="Ogawara M."/>
            <person name="Takaki Y."/>
            <person name="Takano Y."/>
            <person name="Uematsu K."/>
            <person name="Ikuta T."/>
            <person name="Ito M."/>
            <person name="Matsui Y."/>
            <person name="Miyazaki M."/>
            <person name="Murata K."/>
            <person name="Saito Y."/>
            <person name="Sakai S."/>
            <person name="Song C."/>
            <person name="Tasumi E."/>
            <person name="Yamanaka Y."/>
            <person name="Yamaguchi T."/>
            <person name="Kamagata Y."/>
            <person name="Tamaki H."/>
            <person name="Takai K."/>
        </authorList>
    </citation>
    <scope>NUCLEOTIDE SEQUENCE [LARGE SCALE GENOMIC DNA]</scope>
    <source>
        <strain evidence="8 9">MK-D1</strain>
    </source>
</reference>
<proteinExistence type="predicted"/>
<dbReference type="AlphaFoldDB" id="A0A5B9D9U9"/>
<protein>
    <submittedName>
        <fullName evidence="8">Radical SAM protein</fullName>
    </submittedName>
</protein>
<evidence type="ECO:0000313" key="8">
    <source>
        <dbReference type="EMBL" id="QEE15520.1"/>
    </source>
</evidence>
<keyword evidence="5" id="KW-0408">Iron</keyword>
<evidence type="ECO:0000313" key="9">
    <source>
        <dbReference type="Proteomes" id="UP000321408"/>
    </source>
</evidence>
<keyword evidence="3" id="KW-0949">S-adenosyl-L-methionine</keyword>
<dbReference type="GO" id="GO:0051539">
    <property type="term" value="F:4 iron, 4 sulfur cluster binding"/>
    <property type="evidence" value="ECO:0007669"/>
    <property type="project" value="UniProtKB-KW"/>
</dbReference>
<dbReference type="EMBL" id="CP042905">
    <property type="protein sequence ID" value="QEE15520.1"/>
    <property type="molecule type" value="Genomic_DNA"/>
</dbReference>
<dbReference type="InterPro" id="IPR006638">
    <property type="entry name" value="Elp3/MiaA/NifB-like_rSAM"/>
</dbReference>
<evidence type="ECO:0000256" key="3">
    <source>
        <dbReference type="ARBA" id="ARBA00022691"/>
    </source>
</evidence>
<dbReference type="OrthoDB" id="17974at2157"/>
<accession>A0A5B9D9U9</accession>
<dbReference type="PANTHER" id="PTHR43787">
    <property type="entry name" value="FEMO COFACTOR BIOSYNTHESIS PROTEIN NIFB-RELATED"/>
    <property type="match status" value="1"/>
</dbReference>
<dbReference type="PROSITE" id="PS51918">
    <property type="entry name" value="RADICAL_SAM"/>
    <property type="match status" value="1"/>
</dbReference>
<dbReference type="InterPro" id="IPR040084">
    <property type="entry name" value="GTPase_Obg"/>
</dbReference>
<dbReference type="PANTHER" id="PTHR43787:SF11">
    <property type="entry name" value="UPF0026 PROTEIN SLR1464"/>
    <property type="match status" value="1"/>
</dbReference>
<dbReference type="GO" id="GO:0046872">
    <property type="term" value="F:metal ion binding"/>
    <property type="evidence" value="ECO:0007669"/>
    <property type="project" value="UniProtKB-KW"/>
</dbReference>
<evidence type="ECO:0000256" key="2">
    <source>
        <dbReference type="ARBA" id="ARBA00022485"/>
    </source>
</evidence>
<comment type="cofactor">
    <cofactor evidence="1">
        <name>[4Fe-4S] cluster</name>
        <dbReference type="ChEBI" id="CHEBI:49883"/>
    </cofactor>
</comment>
<dbReference type="GO" id="GO:0003824">
    <property type="term" value="F:catalytic activity"/>
    <property type="evidence" value="ECO:0007669"/>
    <property type="project" value="InterPro"/>
</dbReference>
<dbReference type="RefSeq" id="WP_147662426.1">
    <property type="nucleotide sequence ID" value="NZ_CP042905.2"/>
</dbReference>
<dbReference type="InterPro" id="IPR058240">
    <property type="entry name" value="rSAM_sf"/>
</dbReference>
<evidence type="ECO:0000256" key="5">
    <source>
        <dbReference type="ARBA" id="ARBA00023004"/>
    </source>
</evidence>
<name>A0A5B9D9U9_9ARCH</name>
<evidence type="ECO:0000256" key="1">
    <source>
        <dbReference type="ARBA" id="ARBA00001966"/>
    </source>
</evidence>
<dbReference type="Pfam" id="PF04055">
    <property type="entry name" value="Radical_SAM"/>
    <property type="match status" value="1"/>
</dbReference>
<feature type="domain" description="Radical SAM core" evidence="7">
    <location>
        <begin position="18"/>
        <end position="246"/>
    </location>
</feature>
<dbReference type="SMART" id="SM00729">
    <property type="entry name" value="Elp3"/>
    <property type="match status" value="1"/>
</dbReference>
<dbReference type="KEGG" id="psyt:DSAG12_01346"/>
<gene>
    <name evidence="8" type="ORF">DSAG12_01346</name>
</gene>
<evidence type="ECO:0000256" key="4">
    <source>
        <dbReference type="ARBA" id="ARBA00022723"/>
    </source>
</evidence>
<dbReference type="SFLD" id="SFLDG01083">
    <property type="entry name" value="Uncharacterised_Radical_SAM_Su"/>
    <property type="match status" value="1"/>
</dbReference>
<dbReference type="CDD" id="cd01335">
    <property type="entry name" value="Radical_SAM"/>
    <property type="match status" value="1"/>
</dbReference>
<sequence>MKESNSDYKIVFGIVPSRRLGQSLGISPIPKKTCNFSCVYCQLGRTTEYTRKRQIYYNVEYIINELKEYLNIIDSSQYDIITIVGDGEPTLYLSLGDLIKRIKKIQDKPVAVISNGSLMADPQIRKELSFADVVLLNFDSWDEQSFRKMNRPLNSVDFISRYKGYIEFRKEFSGIIYLEVMLVRGINDNVESITKIADLIKNIHPNVVFVNVPVRPPAEQWVKIPDEKIVIKAREILDAQRMDYLPTGDFTSIKSNPTKAVLDIIGRHPMREEDIVTFLKGRKSISEIEEVYNEIIKNLKQNPKVQEIAYGTTRFFRIKS</sequence>
<keyword evidence="6" id="KW-0411">Iron-sulfur</keyword>
<reference evidence="8 9" key="2">
    <citation type="journal article" date="2024" name="Int. J. Syst. Evol. Microbiol.">
        <title>Promethearchaeum syntrophicum gen. nov., sp. nov., an anaerobic, obligately syntrophic archaeon, the first isolate of the lineage 'Asgard' archaea, and proposal of the new archaeal phylum Promethearchaeota phyl. nov. and kingdom Promethearchaeati regn. nov.</title>
        <authorList>
            <person name="Imachi H."/>
            <person name="Nobu M.K."/>
            <person name="Kato S."/>
            <person name="Takaki Y."/>
            <person name="Miyazaki M."/>
            <person name="Miyata M."/>
            <person name="Ogawara M."/>
            <person name="Saito Y."/>
            <person name="Sakai S."/>
            <person name="Tahara Y.O."/>
            <person name="Takano Y."/>
            <person name="Tasumi E."/>
            <person name="Uematsu K."/>
            <person name="Yoshimura T."/>
            <person name="Itoh T."/>
            <person name="Ohkuma M."/>
            <person name="Takai K."/>
        </authorList>
    </citation>
    <scope>NUCLEOTIDE SEQUENCE [LARGE SCALE GENOMIC DNA]</scope>
    <source>
        <strain evidence="8 9">MK-D1</strain>
    </source>
</reference>
<keyword evidence="2" id="KW-0004">4Fe-4S</keyword>
<organism evidence="8 9">
    <name type="scientific">Promethearchaeum syntrophicum</name>
    <dbReference type="NCBI Taxonomy" id="2594042"/>
    <lineage>
        <taxon>Archaea</taxon>
        <taxon>Promethearchaeati</taxon>
        <taxon>Promethearchaeota</taxon>
        <taxon>Promethearchaeia</taxon>
        <taxon>Promethearchaeales</taxon>
        <taxon>Promethearchaeaceae</taxon>
        <taxon>Promethearchaeum</taxon>
    </lineage>
</organism>